<comment type="caution">
    <text evidence="1">The sequence shown here is derived from an EMBL/GenBank/DDBJ whole genome shotgun (WGS) entry which is preliminary data.</text>
</comment>
<reference evidence="1 2" key="1">
    <citation type="journal article" date="2023" name="J. Hered.">
        <title>Chromosome-level genome of the wood stork (Mycteria americana) provides insight into avian chromosome evolution.</title>
        <authorList>
            <person name="Flamio R. Jr."/>
            <person name="Ramstad K.M."/>
        </authorList>
    </citation>
    <scope>NUCLEOTIDE SEQUENCE [LARGE SCALE GENOMIC DNA]</scope>
    <source>
        <strain evidence="1">JAX WOST 10</strain>
    </source>
</reference>
<dbReference type="AlphaFoldDB" id="A0AAN7N3J5"/>
<name>A0AAN7N3J5_MYCAM</name>
<evidence type="ECO:0000313" key="1">
    <source>
        <dbReference type="EMBL" id="KAK4821113.1"/>
    </source>
</evidence>
<sequence>MECYRRHMYLFSYSFMGGYKERRWQAGSPNMPYRHWILAKGPGINKLTLWRDMDILEIVQQRATKMIEGLEHLSYDERLRELGLFSLEKRRLRGILSIPEGMVKTGVSQALSRGAQ</sequence>
<organism evidence="1 2">
    <name type="scientific">Mycteria americana</name>
    <name type="common">Wood stork</name>
    <dbReference type="NCBI Taxonomy" id="33587"/>
    <lineage>
        <taxon>Eukaryota</taxon>
        <taxon>Metazoa</taxon>
        <taxon>Chordata</taxon>
        <taxon>Craniata</taxon>
        <taxon>Vertebrata</taxon>
        <taxon>Euteleostomi</taxon>
        <taxon>Archelosauria</taxon>
        <taxon>Archosauria</taxon>
        <taxon>Dinosauria</taxon>
        <taxon>Saurischia</taxon>
        <taxon>Theropoda</taxon>
        <taxon>Coelurosauria</taxon>
        <taxon>Aves</taxon>
        <taxon>Neognathae</taxon>
        <taxon>Neoaves</taxon>
        <taxon>Aequornithes</taxon>
        <taxon>Ciconiiformes</taxon>
        <taxon>Ciconiidae</taxon>
        <taxon>Mycteria</taxon>
    </lineage>
</organism>
<evidence type="ECO:0000313" key="2">
    <source>
        <dbReference type="Proteomes" id="UP001333110"/>
    </source>
</evidence>
<protein>
    <submittedName>
        <fullName evidence="1">Uncharacterized protein</fullName>
    </submittedName>
</protein>
<dbReference type="Proteomes" id="UP001333110">
    <property type="component" value="Unassembled WGS sequence"/>
</dbReference>
<keyword evidence="2" id="KW-1185">Reference proteome</keyword>
<dbReference type="EMBL" id="JAUNZN010000005">
    <property type="protein sequence ID" value="KAK4821113.1"/>
    <property type="molecule type" value="Genomic_DNA"/>
</dbReference>
<accession>A0AAN7N3J5</accession>
<gene>
    <name evidence="1" type="ORF">QYF61_013499</name>
</gene>
<proteinExistence type="predicted"/>